<evidence type="ECO:0000256" key="3">
    <source>
        <dbReference type="PIRSR" id="PIRSR633195-1"/>
    </source>
</evidence>
<evidence type="ECO:0000256" key="1">
    <source>
        <dbReference type="ARBA" id="ARBA00006943"/>
    </source>
</evidence>
<reference evidence="5" key="1">
    <citation type="submission" date="2016-06" db="EMBL/GenBank/DDBJ databases">
        <authorList>
            <person name="Varghese N."/>
        </authorList>
    </citation>
    <scope>NUCLEOTIDE SEQUENCE [LARGE SCALE GENOMIC DNA]</scope>
    <source>
        <strain evidence="5">DSM 43171</strain>
    </source>
</reference>
<name>A0A1C5JFG3_9ACTN</name>
<dbReference type="PANTHER" id="PTHR10488">
    <property type="entry name" value="GLYCINE AMIDINOTRANSFERASE, MITOCHONDRIAL"/>
    <property type="match status" value="1"/>
</dbReference>
<dbReference type="SUPFAM" id="SSF55909">
    <property type="entry name" value="Pentein"/>
    <property type="match status" value="1"/>
</dbReference>
<feature type="active site" description="Amidino-cysteine intermediate" evidence="3">
    <location>
        <position position="331"/>
    </location>
</feature>
<proteinExistence type="inferred from homology"/>
<protein>
    <submittedName>
        <fullName evidence="4">Glycine amidinotransferase</fullName>
    </submittedName>
</protein>
<accession>A0A1C5JFG3</accession>
<comment type="similarity">
    <text evidence="1">Belongs to the amidinotransferase family.</text>
</comment>
<keyword evidence="2 4" id="KW-0808">Transferase</keyword>
<dbReference type="InterPro" id="IPR033195">
    <property type="entry name" value="AmidinoTrfase"/>
</dbReference>
<dbReference type="Proteomes" id="UP000199408">
    <property type="component" value="Unassembled WGS sequence"/>
</dbReference>
<gene>
    <name evidence="4" type="ORF">GA0070560_13011</name>
</gene>
<dbReference type="EMBL" id="FMDN01000030">
    <property type="protein sequence ID" value="SCG69243.1"/>
    <property type="molecule type" value="Genomic_DNA"/>
</dbReference>
<feature type="active site" evidence="3">
    <location>
        <position position="226"/>
    </location>
</feature>
<dbReference type="PANTHER" id="PTHR10488:SF1">
    <property type="entry name" value="GLYCINE AMIDINOTRANSFERASE, MITOCHONDRIAL"/>
    <property type="match status" value="1"/>
</dbReference>
<organism evidence="4 5">
    <name type="scientific">Micromonospora halophytica</name>
    <dbReference type="NCBI Taxonomy" id="47864"/>
    <lineage>
        <taxon>Bacteria</taxon>
        <taxon>Bacillati</taxon>
        <taxon>Actinomycetota</taxon>
        <taxon>Actinomycetes</taxon>
        <taxon>Micromonosporales</taxon>
        <taxon>Micromonosporaceae</taxon>
        <taxon>Micromonospora</taxon>
    </lineage>
</organism>
<keyword evidence="5" id="KW-1185">Reference proteome</keyword>
<dbReference type="CDD" id="cd21135">
    <property type="entry name" value="amidinotransferase_StrB1-like"/>
    <property type="match status" value="1"/>
</dbReference>
<evidence type="ECO:0000313" key="4">
    <source>
        <dbReference type="EMBL" id="SCG69243.1"/>
    </source>
</evidence>
<dbReference type="GO" id="GO:0006601">
    <property type="term" value="P:creatine biosynthetic process"/>
    <property type="evidence" value="ECO:0007669"/>
    <property type="project" value="TreeGrafter"/>
</dbReference>
<feature type="active site" evidence="3">
    <location>
        <position position="178"/>
    </location>
</feature>
<dbReference type="RefSeq" id="WP_091302408.1">
    <property type="nucleotide sequence ID" value="NZ_FMDN01000030.1"/>
</dbReference>
<sequence>MSLVDVHTEWDALEEIVVGTVSGAQVPVTDRSLVAAEYGDIDDPGEIQTGPYPQHVLEQTEAELEELVGLLTGLGVKVRRPGGRDHKSMVSTPDWSSDGFHDYCPRDGFLAVGNMLIESPMVLRSRFLEGFAYKDLFVEYLNSGARWLSAPKPQLTDDLYDPTAPLGQRLRDLEPVFDAANVLRFGTDVLYQVSDSGNKLGARWLQAVLGEQYTVHACEGLYPSTHIDSTITPLRPGLVMVNPARVNDANMPEFLRGWDRIECPELVDTGFVGKHPRGSVWIGMNFLVTAPGQAIVDRRQTDLIRVLESHKVEVIPSQLTHARSLGGGFHCVTLDVRRRGELATYR</sequence>
<dbReference type="OrthoDB" id="258252at2"/>
<dbReference type="STRING" id="47864.GA0070560_13011"/>
<dbReference type="Gene3D" id="3.75.10.10">
    <property type="entry name" value="L-arginine/glycine Amidinotransferase, Chain A"/>
    <property type="match status" value="1"/>
</dbReference>
<evidence type="ECO:0000256" key="2">
    <source>
        <dbReference type="ARBA" id="ARBA00022679"/>
    </source>
</evidence>
<dbReference type="AlphaFoldDB" id="A0A1C5JFG3"/>
<dbReference type="GO" id="GO:0015068">
    <property type="term" value="F:glycine amidinotransferase activity"/>
    <property type="evidence" value="ECO:0007669"/>
    <property type="project" value="TreeGrafter"/>
</dbReference>
<evidence type="ECO:0000313" key="5">
    <source>
        <dbReference type="Proteomes" id="UP000199408"/>
    </source>
</evidence>